<dbReference type="InterPro" id="IPR036188">
    <property type="entry name" value="FAD/NAD-bd_sf"/>
</dbReference>
<accession>A0A364NE12</accession>
<feature type="chain" id="PRO_5016844316" evidence="1">
    <location>
        <begin position="22"/>
        <end position="479"/>
    </location>
</feature>
<dbReference type="Gene3D" id="3.30.70.1990">
    <property type="match status" value="1"/>
</dbReference>
<dbReference type="SUPFAM" id="SSF51905">
    <property type="entry name" value="FAD/NAD(P)-binding domain"/>
    <property type="match status" value="1"/>
</dbReference>
<evidence type="ECO:0000313" key="3">
    <source>
        <dbReference type="Proteomes" id="UP000249619"/>
    </source>
</evidence>
<dbReference type="Proteomes" id="UP000249619">
    <property type="component" value="Unassembled WGS sequence"/>
</dbReference>
<reference evidence="3" key="1">
    <citation type="submission" date="2018-05" db="EMBL/GenBank/DDBJ databases">
        <title>Draft genome sequence of Stemphylium lycopersici strain CIDEFI 213.</title>
        <authorList>
            <person name="Medina R."/>
            <person name="Franco M.E.E."/>
            <person name="Lucentini C.G."/>
            <person name="Saparrat M.C.N."/>
            <person name="Balatti P.A."/>
        </authorList>
    </citation>
    <scope>NUCLEOTIDE SEQUENCE [LARGE SCALE GENOMIC DNA]</scope>
    <source>
        <strain evidence="3">CIDEFI 213</strain>
    </source>
</reference>
<dbReference type="PANTHER" id="PTHR42923">
    <property type="entry name" value="PROTOPORPHYRINOGEN OXIDASE"/>
    <property type="match status" value="1"/>
</dbReference>
<dbReference type="STRING" id="183478.A0A364NE12"/>
<proteinExistence type="predicted"/>
<sequence>MFRVNSIFALSYSLCTVFAAAKQQHNSGPTEIIRDVAIVGGGASGTYAAVRLREDFNKTVVVIEPRPNLGGHANTYNISGTNASIDFGVQSYNPNNAANGFFARFGIATETPMQRKLTPLNVDVETGEVLEDYSLPSVNTTNEAFQRWLAITSKYKDYLEPGYWNFPQSSDIPADFLTPFQEFVKRNRLEAAVPRILLISGVGYGGVREILTLTVLRAFGASLTKDLLTGSLFRPVGNNSILYKRALDLLQPDVLLSSTVQNTKQAADGIELSVKQGNTEYTVKARRVLFTAGPSLRNLAPFHLDDKSLAVFSDWREGGDFVGVMKAPCLPENSSITYMPKAAALNDPLALNDWPYSLRLDSTGPSGLGLYRVVFGANHSISVDDFKQLVAQSVENLQNAGTIEDKCETEFKAVSEHTRPWWPQSAERMRTGFVQDMYALQGYRNMWYTGYAWAAPYSSTVWAFTDTVLERLLADFTRQ</sequence>
<evidence type="ECO:0000256" key="1">
    <source>
        <dbReference type="SAM" id="SignalP"/>
    </source>
</evidence>
<name>A0A364NE12_STELY</name>
<keyword evidence="1" id="KW-0732">Signal</keyword>
<evidence type="ECO:0000313" key="2">
    <source>
        <dbReference type="EMBL" id="RAR15548.1"/>
    </source>
</evidence>
<organism evidence="2 3">
    <name type="scientific">Stemphylium lycopersici</name>
    <name type="common">Tomato gray leaf spot disease fungus</name>
    <name type="synonym">Thyrospora lycopersici</name>
    <dbReference type="NCBI Taxonomy" id="183478"/>
    <lineage>
        <taxon>Eukaryota</taxon>
        <taxon>Fungi</taxon>
        <taxon>Dikarya</taxon>
        <taxon>Ascomycota</taxon>
        <taxon>Pezizomycotina</taxon>
        <taxon>Dothideomycetes</taxon>
        <taxon>Pleosporomycetidae</taxon>
        <taxon>Pleosporales</taxon>
        <taxon>Pleosporineae</taxon>
        <taxon>Pleosporaceae</taxon>
        <taxon>Stemphylium</taxon>
    </lineage>
</organism>
<comment type="caution">
    <text evidence="2">The sequence shown here is derived from an EMBL/GenBank/DDBJ whole genome shotgun (WGS) entry which is preliminary data.</text>
</comment>
<dbReference type="GO" id="GO:0016491">
    <property type="term" value="F:oxidoreductase activity"/>
    <property type="evidence" value="ECO:0007669"/>
    <property type="project" value="TreeGrafter"/>
</dbReference>
<protein>
    <submittedName>
        <fullName evidence="2">FAD/NAD(P)-binding domain-containing protein</fullName>
    </submittedName>
</protein>
<feature type="signal peptide" evidence="1">
    <location>
        <begin position="1"/>
        <end position="21"/>
    </location>
</feature>
<dbReference type="EMBL" id="QGDH01000010">
    <property type="protein sequence ID" value="RAR15548.1"/>
    <property type="molecule type" value="Genomic_DNA"/>
</dbReference>
<dbReference type="Gene3D" id="3.50.50.60">
    <property type="entry name" value="FAD/NAD(P)-binding domain"/>
    <property type="match status" value="1"/>
</dbReference>
<dbReference type="Gene3D" id="1.10.405.20">
    <property type="match status" value="1"/>
</dbReference>
<dbReference type="AlphaFoldDB" id="A0A364NE12"/>
<dbReference type="Pfam" id="PF13450">
    <property type="entry name" value="NAD_binding_8"/>
    <property type="match status" value="1"/>
</dbReference>
<gene>
    <name evidence="2" type="ORF">DDE83_000997</name>
</gene>
<keyword evidence="3" id="KW-1185">Reference proteome</keyword>
<dbReference type="PANTHER" id="PTHR42923:SF26">
    <property type="entry name" value="FMN REDUCTASE LOT6, PUTATIVE (AFU_ORTHOLOGUE AFUA_7G06600)-RELATED"/>
    <property type="match status" value="1"/>
</dbReference>
<dbReference type="InterPro" id="IPR050464">
    <property type="entry name" value="Zeta_carotene_desat/Oxidored"/>
</dbReference>